<name>A0AA96V2M5_9EURY</name>
<organism evidence="8 9">
    <name type="scientific">Methanolapillus millepedarum</name>
    <dbReference type="NCBI Taxonomy" id="3028296"/>
    <lineage>
        <taxon>Archaea</taxon>
        <taxon>Methanobacteriati</taxon>
        <taxon>Methanobacteriota</taxon>
        <taxon>Stenosarchaea group</taxon>
        <taxon>Methanomicrobia</taxon>
        <taxon>Methanosarcinales</taxon>
        <taxon>Methanosarcinaceae</taxon>
        <taxon>Methanolapillus</taxon>
    </lineage>
</organism>
<proteinExistence type="inferred from homology"/>
<evidence type="ECO:0000256" key="1">
    <source>
        <dbReference type="ARBA" id="ARBA00023239"/>
    </source>
</evidence>
<accession>A0AA96V2M5</accession>
<dbReference type="InterPro" id="IPR040523">
    <property type="entry name" value="AsnC_trans_reg2"/>
</dbReference>
<evidence type="ECO:0000256" key="2">
    <source>
        <dbReference type="ARBA" id="ARBA00023444"/>
    </source>
</evidence>
<evidence type="ECO:0000259" key="7">
    <source>
        <dbReference type="Pfam" id="PF22451"/>
    </source>
</evidence>
<dbReference type="InterPro" id="IPR050684">
    <property type="entry name" value="HTH-Siroheme_Decarb"/>
</dbReference>
<dbReference type="InterPro" id="IPR053953">
    <property type="entry name" value="NirdL-like_HTH"/>
</dbReference>
<dbReference type="Pfam" id="PF22451">
    <property type="entry name" value="NirdL-like_HTH"/>
    <property type="match status" value="1"/>
</dbReference>
<evidence type="ECO:0000313" key="8">
    <source>
        <dbReference type="EMBL" id="WNY25362.1"/>
    </source>
</evidence>
<evidence type="ECO:0000256" key="5">
    <source>
        <dbReference type="ARBA" id="ARBA00048470"/>
    </source>
</evidence>
<comment type="pathway">
    <text evidence="2">Porphyrin-containing compound metabolism.</text>
</comment>
<dbReference type="AlphaFoldDB" id="A0AA96V2M5"/>
<comment type="catalytic activity">
    <reaction evidence="5">
        <text>siroheme + 2 H(+) = 12,18-didecarboxysiroheme + 2 CO2</text>
        <dbReference type="Rhea" id="RHEA:19093"/>
        <dbReference type="ChEBI" id="CHEBI:15378"/>
        <dbReference type="ChEBI" id="CHEBI:16526"/>
        <dbReference type="ChEBI" id="CHEBI:60052"/>
        <dbReference type="ChEBI" id="CHEBI:140497"/>
        <dbReference type="EC" id="4.1.1.111"/>
    </reaction>
</comment>
<dbReference type="EC" id="4.1.1.111" evidence="4"/>
<comment type="similarity">
    <text evidence="3">Belongs to the Ahb/Nir family.</text>
</comment>
<dbReference type="Proteomes" id="UP001303587">
    <property type="component" value="Chromosome"/>
</dbReference>
<dbReference type="SMART" id="SM00344">
    <property type="entry name" value="HTH_ASNC"/>
    <property type="match status" value="1"/>
</dbReference>
<sequence length="194" mass="22090">MHFIENWIKTIDIRGKIQEMEAGELNKECLEQAQTQMRQNRSGSSIELDALDKQIINLIQLDFPLTVHPFESIAEQIGTTEDVVISKLKRLRQEKAIRKIGPVINTRAVGGSNTLAAVKVQAADVEKAAAVISAYPEVSHNYLRNEEYNIWFTVSASTQERLDDVLFEIQDKLKCPLLNLPTIRQFKIQVKFKL</sequence>
<dbReference type="GO" id="GO:0016829">
    <property type="term" value="F:lyase activity"/>
    <property type="evidence" value="ECO:0007669"/>
    <property type="project" value="UniProtKB-KW"/>
</dbReference>
<dbReference type="SUPFAM" id="SSF46785">
    <property type="entry name" value="Winged helix' DNA-binding domain"/>
    <property type="match status" value="1"/>
</dbReference>
<dbReference type="InterPro" id="IPR036388">
    <property type="entry name" value="WH-like_DNA-bd_sf"/>
</dbReference>
<keyword evidence="1" id="KW-0456">Lyase</keyword>
<evidence type="ECO:0000259" key="6">
    <source>
        <dbReference type="Pfam" id="PF17805"/>
    </source>
</evidence>
<dbReference type="PANTHER" id="PTHR43413:SF1">
    <property type="entry name" value="SIROHEME DECARBOXYLASE NIRL SUBUNIT"/>
    <property type="match status" value="1"/>
</dbReference>
<dbReference type="InterPro" id="IPR036390">
    <property type="entry name" value="WH_DNA-bd_sf"/>
</dbReference>
<dbReference type="EMBL" id="CP131060">
    <property type="protein sequence ID" value="WNY25362.1"/>
    <property type="molecule type" value="Genomic_DNA"/>
</dbReference>
<keyword evidence="9" id="KW-1185">Reference proteome</keyword>
<evidence type="ECO:0000256" key="4">
    <source>
        <dbReference type="ARBA" id="ARBA00023471"/>
    </source>
</evidence>
<dbReference type="Gene3D" id="3.30.70.3460">
    <property type="match status" value="1"/>
</dbReference>
<protein>
    <recommendedName>
        <fullName evidence="4">siroheme decarboxylase</fullName>
        <ecNumber evidence="4">4.1.1.111</ecNumber>
    </recommendedName>
</protein>
<gene>
    <name evidence="8" type="ORF">MsAc7_09120</name>
</gene>
<feature type="domain" description="Siroheme decarboxylase NirL-like HTH" evidence="7">
    <location>
        <begin position="52"/>
        <end position="98"/>
    </location>
</feature>
<evidence type="ECO:0000313" key="9">
    <source>
        <dbReference type="Proteomes" id="UP001303587"/>
    </source>
</evidence>
<evidence type="ECO:0000256" key="3">
    <source>
        <dbReference type="ARBA" id="ARBA00023457"/>
    </source>
</evidence>
<dbReference type="Pfam" id="PF17805">
    <property type="entry name" value="AsnC_trans_reg2"/>
    <property type="match status" value="1"/>
</dbReference>
<dbReference type="Gene3D" id="1.10.10.10">
    <property type="entry name" value="Winged helix-like DNA-binding domain superfamily/Winged helix DNA-binding domain"/>
    <property type="match status" value="1"/>
</dbReference>
<reference evidence="8 9" key="1">
    <citation type="submission" date="2023-07" db="EMBL/GenBank/DDBJ databases">
        <title>Closed genoem sequence of Methanosarcinaceae archaeon Ac7.</title>
        <authorList>
            <person name="Poehlein A."/>
            <person name="Protasov E."/>
            <person name="Platt K."/>
            <person name="Reeh H."/>
            <person name="Daniel R."/>
            <person name="Brune A."/>
        </authorList>
    </citation>
    <scope>NUCLEOTIDE SEQUENCE [LARGE SCALE GENOMIC DNA]</scope>
    <source>
        <strain evidence="8 9">Ac7</strain>
    </source>
</reference>
<dbReference type="InterPro" id="IPR019888">
    <property type="entry name" value="Tscrpt_reg_AsnC-like"/>
</dbReference>
<feature type="domain" description="Siroheme decarboxylase AsnC-like ligand binding" evidence="6">
    <location>
        <begin position="110"/>
        <end position="187"/>
    </location>
</feature>
<dbReference type="PANTHER" id="PTHR43413">
    <property type="entry name" value="TRANSCRIPTIONAL REGULATOR, ASNC FAMILY"/>
    <property type="match status" value="1"/>
</dbReference>